<reference evidence="1 2" key="1">
    <citation type="submission" date="2019-12" db="EMBL/GenBank/DDBJ databases">
        <title>The whole genome sequencing of a strain isolated from a Mars analog, Dalangtan Playa.</title>
        <authorList>
            <person name="Huang T."/>
        </authorList>
    </citation>
    <scope>NUCLEOTIDE SEQUENCE [LARGE SCALE GENOMIC DNA]</scope>
    <source>
        <strain evidence="1 2">DP4-553-S</strain>
    </source>
</reference>
<evidence type="ECO:0000313" key="1">
    <source>
        <dbReference type="EMBL" id="QTN00479.1"/>
    </source>
</evidence>
<organism evidence="1 2">
    <name type="scientific">Sediminibacillus dalangtanensis</name>
    <dbReference type="NCBI Taxonomy" id="2729421"/>
    <lineage>
        <taxon>Bacteria</taxon>
        <taxon>Bacillati</taxon>
        <taxon>Bacillota</taxon>
        <taxon>Bacilli</taxon>
        <taxon>Bacillales</taxon>
        <taxon>Bacillaceae</taxon>
        <taxon>Sediminibacillus</taxon>
    </lineage>
</organism>
<accession>A0ABX7VVB0</accession>
<dbReference type="EMBL" id="CP046956">
    <property type="protein sequence ID" value="QTN00479.1"/>
    <property type="molecule type" value="Genomic_DNA"/>
</dbReference>
<sequence>MKALQTIDMKKAQLDWVIVGGSDPLRKAFYQLLTAHFPDWQVIEATDEQVDRSPVLGAWEVASVKFAD</sequence>
<protein>
    <submittedName>
        <fullName evidence="1">Uncharacterized protein</fullName>
    </submittedName>
</protein>
<evidence type="ECO:0000313" key="2">
    <source>
        <dbReference type="Proteomes" id="UP000665043"/>
    </source>
</evidence>
<name>A0ABX7VVB0_9BACI</name>
<dbReference type="Proteomes" id="UP000665043">
    <property type="component" value="Chromosome"/>
</dbReference>
<proteinExistence type="predicted"/>
<keyword evidence="2" id="KW-1185">Reference proteome</keyword>
<dbReference type="RefSeq" id="WP_209365613.1">
    <property type="nucleotide sequence ID" value="NZ_CP046956.1"/>
</dbReference>
<gene>
    <name evidence="1" type="ORF">ERJ70_14925</name>
</gene>